<keyword evidence="2" id="KW-1185">Reference proteome</keyword>
<comment type="caution">
    <text evidence="1">The sequence shown here is derived from an EMBL/GenBank/DDBJ whole genome shotgun (WGS) entry which is preliminary data.</text>
</comment>
<dbReference type="EMBL" id="CADEHS020000645">
    <property type="protein sequence ID" value="CAG9956770.1"/>
    <property type="molecule type" value="Genomic_DNA"/>
</dbReference>
<gene>
    <name evidence="1" type="ORF">CRV2_00008682</name>
</gene>
<accession>A0ACA9UTI0</accession>
<proteinExistence type="predicted"/>
<evidence type="ECO:0000313" key="2">
    <source>
        <dbReference type="Proteomes" id="UP000836387"/>
    </source>
</evidence>
<organism evidence="1 2">
    <name type="scientific">Clonostachys rosea f. rosea IK726</name>
    <dbReference type="NCBI Taxonomy" id="1349383"/>
    <lineage>
        <taxon>Eukaryota</taxon>
        <taxon>Fungi</taxon>
        <taxon>Dikarya</taxon>
        <taxon>Ascomycota</taxon>
        <taxon>Pezizomycotina</taxon>
        <taxon>Sordariomycetes</taxon>
        <taxon>Hypocreomycetidae</taxon>
        <taxon>Hypocreales</taxon>
        <taxon>Bionectriaceae</taxon>
        <taxon>Clonostachys</taxon>
    </lineage>
</organism>
<reference evidence="1" key="2">
    <citation type="submission" date="2021-10" db="EMBL/GenBank/DDBJ databases">
        <authorList>
            <person name="Piombo E."/>
        </authorList>
    </citation>
    <scope>NUCLEOTIDE SEQUENCE</scope>
</reference>
<sequence length="69" mass="8160">MSDYLHEILQLRQQLETERREKLEARAPEEAERRERGWAVTERVLIWNGLAGGNDEYCAILVAIDKYRT</sequence>
<reference evidence="1" key="1">
    <citation type="submission" date="2020-04" db="EMBL/GenBank/DDBJ databases">
        <authorList>
            <person name="Broberg M."/>
        </authorList>
    </citation>
    <scope>NUCLEOTIDE SEQUENCE</scope>
</reference>
<evidence type="ECO:0000313" key="1">
    <source>
        <dbReference type="EMBL" id="CAG9956770.1"/>
    </source>
</evidence>
<protein>
    <submittedName>
        <fullName evidence="1">Uncharacterized protein</fullName>
    </submittedName>
</protein>
<name>A0ACA9UTI0_BIOOC</name>
<dbReference type="Proteomes" id="UP000836387">
    <property type="component" value="Unassembled WGS sequence"/>
</dbReference>